<protein>
    <submittedName>
        <fullName evidence="6">Lysophospholipid acyltransferase family protein</fullName>
    </submittedName>
</protein>
<keyword evidence="7" id="KW-1185">Reference proteome</keyword>
<keyword evidence="3 6" id="KW-0012">Acyltransferase</keyword>
<evidence type="ECO:0000256" key="4">
    <source>
        <dbReference type="SAM" id="Phobius"/>
    </source>
</evidence>
<accession>A0ABW4Y9Y1</accession>
<reference evidence="7" key="1">
    <citation type="journal article" date="2019" name="Int. J. Syst. Evol. Microbiol.">
        <title>The Global Catalogue of Microorganisms (GCM) 10K type strain sequencing project: providing services to taxonomists for standard genome sequencing and annotation.</title>
        <authorList>
            <consortium name="The Broad Institute Genomics Platform"/>
            <consortium name="The Broad Institute Genome Sequencing Center for Infectious Disease"/>
            <person name="Wu L."/>
            <person name="Ma J."/>
        </authorList>
    </citation>
    <scope>NUCLEOTIDE SEQUENCE [LARGE SCALE GENOMIC DNA]</scope>
    <source>
        <strain evidence="7">KACC 12597</strain>
    </source>
</reference>
<dbReference type="RefSeq" id="WP_386027408.1">
    <property type="nucleotide sequence ID" value="NZ_JBHUHX010000036.1"/>
</dbReference>
<dbReference type="EMBL" id="JBHUHX010000036">
    <property type="protein sequence ID" value="MFD2112824.1"/>
    <property type="molecule type" value="Genomic_DNA"/>
</dbReference>
<evidence type="ECO:0000313" key="6">
    <source>
        <dbReference type="EMBL" id="MFD2112824.1"/>
    </source>
</evidence>
<comment type="pathway">
    <text evidence="1">Lipid metabolism.</text>
</comment>
<feature type="transmembrane region" description="Helical" evidence="4">
    <location>
        <begin position="7"/>
        <end position="31"/>
    </location>
</feature>
<dbReference type="InterPro" id="IPR002123">
    <property type="entry name" value="Plipid/glycerol_acylTrfase"/>
</dbReference>
<dbReference type="GO" id="GO:0016746">
    <property type="term" value="F:acyltransferase activity"/>
    <property type="evidence" value="ECO:0007669"/>
    <property type="project" value="UniProtKB-KW"/>
</dbReference>
<keyword evidence="4" id="KW-0472">Membrane</keyword>
<name>A0ABW4Y9Y1_9GAMM</name>
<dbReference type="Pfam" id="PF01553">
    <property type="entry name" value="Acyltransferase"/>
    <property type="match status" value="1"/>
</dbReference>
<sequence>MILLRSLLFQIFLIASSLYYSSVILILDLILRNPPTDRLGNAWGYANLWALRTFCRLDYRVKGFENLPQESVVVLAKHQSAWETIALRAFLPCNQTWVLKQELTQIPLFGWALKRFQSIAIRRSDGRRAMSKLIREGQVAAKKGRWIIVFPEGTRVAPGTQQRYEIGGALLAERCDKAVIPIAHNAGEFWGRRSILKYPGTIDVVIGPLMQTDGKKATEINAEVEHWIESTVASLPDRFGQLKTAV</sequence>
<dbReference type="PANTHER" id="PTHR10434">
    <property type="entry name" value="1-ACYL-SN-GLYCEROL-3-PHOSPHATE ACYLTRANSFERASE"/>
    <property type="match status" value="1"/>
</dbReference>
<evidence type="ECO:0000256" key="1">
    <source>
        <dbReference type="ARBA" id="ARBA00005189"/>
    </source>
</evidence>
<keyword evidence="2" id="KW-0808">Transferase</keyword>
<evidence type="ECO:0000259" key="5">
    <source>
        <dbReference type="SMART" id="SM00563"/>
    </source>
</evidence>
<dbReference type="SUPFAM" id="SSF69593">
    <property type="entry name" value="Glycerol-3-phosphate (1)-acyltransferase"/>
    <property type="match status" value="1"/>
</dbReference>
<comment type="caution">
    <text evidence="6">The sequence shown here is derived from an EMBL/GenBank/DDBJ whole genome shotgun (WGS) entry which is preliminary data.</text>
</comment>
<evidence type="ECO:0000256" key="3">
    <source>
        <dbReference type="ARBA" id="ARBA00023315"/>
    </source>
</evidence>
<keyword evidence="4" id="KW-0812">Transmembrane</keyword>
<dbReference type="SMART" id="SM00563">
    <property type="entry name" value="PlsC"/>
    <property type="match status" value="1"/>
</dbReference>
<proteinExistence type="predicted"/>
<gene>
    <name evidence="6" type="ORF">ACFSJC_13330</name>
</gene>
<dbReference type="CDD" id="cd07989">
    <property type="entry name" value="LPLAT_AGPAT-like"/>
    <property type="match status" value="1"/>
</dbReference>
<organism evidence="6 7">
    <name type="scientific">Thiorhodococcus fuscus</name>
    <dbReference type="NCBI Taxonomy" id="527200"/>
    <lineage>
        <taxon>Bacteria</taxon>
        <taxon>Pseudomonadati</taxon>
        <taxon>Pseudomonadota</taxon>
        <taxon>Gammaproteobacteria</taxon>
        <taxon>Chromatiales</taxon>
        <taxon>Chromatiaceae</taxon>
        <taxon>Thiorhodococcus</taxon>
    </lineage>
</organism>
<dbReference type="Proteomes" id="UP001597337">
    <property type="component" value="Unassembled WGS sequence"/>
</dbReference>
<feature type="domain" description="Phospholipid/glycerol acyltransferase" evidence="5">
    <location>
        <begin position="72"/>
        <end position="187"/>
    </location>
</feature>
<dbReference type="PANTHER" id="PTHR10434:SF40">
    <property type="entry name" value="1-ACYL-SN-GLYCEROL-3-PHOSPHATE ACYLTRANSFERASE"/>
    <property type="match status" value="1"/>
</dbReference>
<evidence type="ECO:0000313" key="7">
    <source>
        <dbReference type="Proteomes" id="UP001597337"/>
    </source>
</evidence>
<keyword evidence="4" id="KW-1133">Transmembrane helix</keyword>
<evidence type="ECO:0000256" key="2">
    <source>
        <dbReference type="ARBA" id="ARBA00022679"/>
    </source>
</evidence>